<evidence type="ECO:0000313" key="2">
    <source>
        <dbReference type="Proteomes" id="UP001415857"/>
    </source>
</evidence>
<organism evidence="1 2">
    <name type="scientific">Liquidambar formosana</name>
    <name type="common">Formosan gum</name>
    <dbReference type="NCBI Taxonomy" id="63359"/>
    <lineage>
        <taxon>Eukaryota</taxon>
        <taxon>Viridiplantae</taxon>
        <taxon>Streptophyta</taxon>
        <taxon>Embryophyta</taxon>
        <taxon>Tracheophyta</taxon>
        <taxon>Spermatophyta</taxon>
        <taxon>Magnoliopsida</taxon>
        <taxon>eudicotyledons</taxon>
        <taxon>Gunneridae</taxon>
        <taxon>Pentapetalae</taxon>
        <taxon>Saxifragales</taxon>
        <taxon>Altingiaceae</taxon>
        <taxon>Liquidambar</taxon>
    </lineage>
</organism>
<accession>A0AAP0XAZ3</accession>
<dbReference type="EMBL" id="JBBPBK010000001">
    <property type="protein sequence ID" value="KAK9292825.1"/>
    <property type="molecule type" value="Genomic_DNA"/>
</dbReference>
<comment type="caution">
    <text evidence="1">The sequence shown here is derived from an EMBL/GenBank/DDBJ whole genome shotgun (WGS) entry which is preliminary data.</text>
</comment>
<dbReference type="Proteomes" id="UP001415857">
    <property type="component" value="Unassembled WGS sequence"/>
</dbReference>
<reference evidence="1 2" key="1">
    <citation type="journal article" date="2024" name="Plant J.">
        <title>Genome sequences and population genomics reveal climatic adaptation and genomic divergence between two closely related sweetgum species.</title>
        <authorList>
            <person name="Xu W.Q."/>
            <person name="Ren C.Q."/>
            <person name="Zhang X.Y."/>
            <person name="Comes H.P."/>
            <person name="Liu X.H."/>
            <person name="Li Y.G."/>
            <person name="Kettle C.J."/>
            <person name="Jalonen R."/>
            <person name="Gaisberger H."/>
            <person name="Ma Y.Z."/>
            <person name="Qiu Y.X."/>
        </authorList>
    </citation>
    <scope>NUCLEOTIDE SEQUENCE [LARGE SCALE GENOMIC DNA]</scope>
    <source>
        <strain evidence="1">Hangzhou</strain>
    </source>
</reference>
<dbReference type="AlphaFoldDB" id="A0AAP0XAZ3"/>
<proteinExistence type="predicted"/>
<protein>
    <submittedName>
        <fullName evidence="1">Uncharacterized protein</fullName>
    </submittedName>
</protein>
<evidence type="ECO:0000313" key="1">
    <source>
        <dbReference type="EMBL" id="KAK9292825.1"/>
    </source>
</evidence>
<name>A0AAP0XAZ3_LIQFO</name>
<gene>
    <name evidence="1" type="ORF">L1049_020805</name>
</gene>
<sequence length="151" mass="16698">MMGVLWVVVMDGMNAGTDEDGTVVVVVVVVLAQERSLILRGIPDEEIIQTSAEVMGKKQRGKPSKRENEKGDIMNAKRWTTATKPVPAICKFCRESFDTLEEWRKHTCKVDKKKKGVINCLTIPVKGPNQQMLGVAGPPSPINLVLSNYSF</sequence>
<keyword evidence="2" id="KW-1185">Reference proteome</keyword>